<dbReference type="OrthoDB" id="7068344at2"/>
<proteinExistence type="predicted"/>
<reference evidence="2" key="1">
    <citation type="submission" date="2015-03" db="EMBL/GenBank/DDBJ databases">
        <title>Draft genome sequence of a novel methanotroph (Sn10-6) isolated from flooded ricefield rhizosphere in India.</title>
        <authorList>
            <person name="Pandit P.S."/>
            <person name="Pore S.D."/>
            <person name="Arora P."/>
            <person name="Kapse N.G."/>
            <person name="Dhakephalkar P.K."/>
            <person name="Rahalkar M.C."/>
        </authorList>
    </citation>
    <scope>NUCLEOTIDE SEQUENCE [LARGE SCALE GENOMIC DNA]</scope>
    <source>
        <strain evidence="2">Sn10-6</strain>
    </source>
</reference>
<sequence>MKHRLEIDGAPPIKKHVLRLGDTGKSAYEIAVDNGFLGTEQEWLSSLNGSSGGQFLYTQSTSSDIWVVNHNLGRRPNVQVTNLGGMQIIAEVQHISINQVTIYFDTPMAGLAICS</sequence>
<gene>
    <name evidence="1" type="ORF">VZ94_00495</name>
</gene>
<dbReference type="Proteomes" id="UP000033684">
    <property type="component" value="Unassembled WGS sequence"/>
</dbReference>
<name>A0A0F3IN51_9GAMM</name>
<dbReference type="EMBL" id="LAJX01000004">
    <property type="protein sequence ID" value="KJV08072.1"/>
    <property type="molecule type" value="Genomic_DNA"/>
</dbReference>
<comment type="caution">
    <text evidence="1">The sequence shown here is derived from an EMBL/GenBank/DDBJ whole genome shotgun (WGS) entry which is preliminary data.</text>
</comment>
<keyword evidence="2" id="KW-1185">Reference proteome</keyword>
<evidence type="ECO:0000313" key="2">
    <source>
        <dbReference type="Proteomes" id="UP000033684"/>
    </source>
</evidence>
<organism evidence="1 2">
    <name type="scientific">Methylocucumis oryzae</name>
    <dbReference type="NCBI Taxonomy" id="1632867"/>
    <lineage>
        <taxon>Bacteria</taxon>
        <taxon>Pseudomonadati</taxon>
        <taxon>Pseudomonadota</taxon>
        <taxon>Gammaproteobacteria</taxon>
        <taxon>Methylococcales</taxon>
        <taxon>Methylococcaceae</taxon>
        <taxon>Methylocucumis</taxon>
    </lineage>
</organism>
<protein>
    <submittedName>
        <fullName evidence="1">Uncharacterized protein</fullName>
    </submittedName>
</protein>
<evidence type="ECO:0000313" key="1">
    <source>
        <dbReference type="EMBL" id="KJV08072.1"/>
    </source>
</evidence>
<dbReference type="RefSeq" id="WP_045777711.1">
    <property type="nucleotide sequence ID" value="NZ_LAJX01000004.1"/>
</dbReference>
<dbReference type="AlphaFoldDB" id="A0A0F3IN51"/>
<reference evidence="1 2" key="2">
    <citation type="journal article" date="2016" name="Microb. Ecol.">
        <title>Genome Characteristics of a Novel Type I Methanotroph (Sn10-6) Isolated from a Flooded Indian Rice Field.</title>
        <authorList>
            <person name="Rahalkar M.C."/>
            <person name="Pandit P.S."/>
            <person name="Dhakephalkar P.K."/>
            <person name="Pore S."/>
            <person name="Arora P."/>
            <person name="Kapse N."/>
        </authorList>
    </citation>
    <scope>NUCLEOTIDE SEQUENCE [LARGE SCALE GENOMIC DNA]</scope>
    <source>
        <strain evidence="1 2">Sn10-6</strain>
    </source>
</reference>
<accession>A0A0F3IN51</accession>